<keyword evidence="4" id="KW-0472">Membrane</keyword>
<evidence type="ECO:0000256" key="4">
    <source>
        <dbReference type="ARBA" id="ARBA00023136"/>
    </source>
</evidence>
<evidence type="ECO:0000256" key="2">
    <source>
        <dbReference type="ARBA" id="ARBA00022692"/>
    </source>
</evidence>
<dbReference type="PANTHER" id="PTHR12265:SF30">
    <property type="entry name" value="TRANSMEMBRANE PROTEIN 53"/>
    <property type="match status" value="1"/>
</dbReference>
<dbReference type="GeneID" id="98114843"/>
<sequence>MAARMPPQTVFAHRPGGVSFFRSPVPAPKDHPEVVMLFTWMGAHTRHVTKYTDSYRALFPASHLLVVSASPVQVMCAAAAVGGLRQANTALEELYHRPEGVQKSPGSQGGQIIRGDSEGKGDGILGARVLVHIFSNGGAVQYTRLLDLAGPQFPAHVAVLDSCPGYFHFQSSATALRQVSPGWAVPLVYLYLAFSWLRDQLFGSGGSPGEASAVRMNTEDVREIAPCRVYLYGKMDEIVSWRDIEDHAAKSVTWGFKVRLERFEMGRHVQNARDDPERYWNAVKTVWEMNQSHTTGIQKA</sequence>
<name>A0ABR4MSI3_9PEZI</name>
<organism evidence="7 8">
    <name type="scientific">Ceratocystis lukuohia</name>
    <dbReference type="NCBI Taxonomy" id="2019550"/>
    <lineage>
        <taxon>Eukaryota</taxon>
        <taxon>Fungi</taxon>
        <taxon>Dikarya</taxon>
        <taxon>Ascomycota</taxon>
        <taxon>Pezizomycotina</taxon>
        <taxon>Sordariomycetes</taxon>
        <taxon>Hypocreomycetidae</taxon>
        <taxon>Microascales</taxon>
        <taxon>Ceratocystidaceae</taxon>
        <taxon>Ceratocystis</taxon>
    </lineage>
</organism>
<comment type="caution">
    <text evidence="7">The sequence shown here is derived from an EMBL/GenBank/DDBJ whole genome shotgun (WGS) entry which is preliminary data.</text>
</comment>
<keyword evidence="5" id="KW-0539">Nucleus</keyword>
<keyword evidence="8" id="KW-1185">Reference proteome</keyword>
<gene>
    <name evidence="7" type="ORF">HOO65_010597</name>
</gene>
<evidence type="ECO:0000256" key="6">
    <source>
        <dbReference type="ARBA" id="ARBA00037847"/>
    </source>
</evidence>
<dbReference type="InterPro" id="IPR008547">
    <property type="entry name" value="DUF829_TMEM53"/>
</dbReference>
<evidence type="ECO:0000256" key="5">
    <source>
        <dbReference type="ARBA" id="ARBA00023242"/>
    </source>
</evidence>
<accession>A0ABR4MSI3</accession>
<proteinExistence type="predicted"/>
<evidence type="ECO:0008006" key="9">
    <source>
        <dbReference type="Google" id="ProtNLM"/>
    </source>
</evidence>
<protein>
    <recommendedName>
        <fullName evidence="9">Transmembrane protein 53</fullName>
    </recommendedName>
</protein>
<keyword evidence="3" id="KW-1133">Transmembrane helix</keyword>
<dbReference type="RefSeq" id="XP_070862419.1">
    <property type="nucleotide sequence ID" value="XM_070999758.1"/>
</dbReference>
<keyword evidence="2" id="KW-0812">Transmembrane</keyword>
<evidence type="ECO:0000256" key="3">
    <source>
        <dbReference type="ARBA" id="ARBA00022989"/>
    </source>
</evidence>
<evidence type="ECO:0000313" key="7">
    <source>
        <dbReference type="EMBL" id="KAL2891239.1"/>
    </source>
</evidence>
<reference evidence="7 8" key="1">
    <citation type="submission" date="2020-05" db="EMBL/GenBank/DDBJ databases">
        <title>Ceratocystis lukuohia genome.</title>
        <authorList>
            <person name="Harrington T.C."/>
            <person name="Kim K."/>
            <person name="Mayers C.G."/>
        </authorList>
    </citation>
    <scope>NUCLEOTIDE SEQUENCE [LARGE SCALE GENOMIC DNA]</scope>
    <source>
        <strain evidence="7 8">C4212</strain>
    </source>
</reference>
<dbReference type="EMBL" id="JABSNW010000001">
    <property type="protein sequence ID" value="KAL2891239.1"/>
    <property type="molecule type" value="Genomic_DNA"/>
</dbReference>
<evidence type="ECO:0000313" key="8">
    <source>
        <dbReference type="Proteomes" id="UP001610728"/>
    </source>
</evidence>
<dbReference type="Pfam" id="PF05705">
    <property type="entry name" value="DUF829"/>
    <property type="match status" value="1"/>
</dbReference>
<evidence type="ECO:0000256" key="1">
    <source>
        <dbReference type="ARBA" id="ARBA00004126"/>
    </source>
</evidence>
<dbReference type="Proteomes" id="UP001610728">
    <property type="component" value="Unassembled WGS sequence"/>
</dbReference>
<comment type="subcellular location">
    <subcellularLocation>
        <location evidence="6">Endomembrane system</location>
        <topology evidence="6">Single-pass membrane protein</topology>
    </subcellularLocation>
    <subcellularLocation>
        <location evidence="1">Nucleus membrane</location>
    </subcellularLocation>
</comment>
<dbReference type="PANTHER" id="PTHR12265">
    <property type="entry name" value="TRANSMEMBRANE PROTEIN 53"/>
    <property type="match status" value="1"/>
</dbReference>